<dbReference type="Pfam" id="PF02796">
    <property type="entry name" value="HTH_7"/>
    <property type="match status" value="1"/>
</dbReference>
<evidence type="ECO:0000313" key="2">
    <source>
        <dbReference type="EMBL" id="CAB3263197.1"/>
    </source>
</evidence>
<dbReference type="InterPro" id="IPR006120">
    <property type="entry name" value="Resolvase_HTH_dom"/>
</dbReference>
<dbReference type="PANTHER" id="PTHR46791:SF7">
    <property type="entry name" value="INTEGRASE CATALYTIC DOMAIN-CONTAINING PROTEIN"/>
    <property type="match status" value="1"/>
</dbReference>
<name>A0A6F9DIB3_9ASCI</name>
<dbReference type="Gene3D" id="3.30.420.10">
    <property type="entry name" value="Ribonuclease H-like superfamily/Ribonuclease H"/>
    <property type="match status" value="1"/>
</dbReference>
<dbReference type="InterPro" id="IPR058913">
    <property type="entry name" value="Integrase_dom_put"/>
</dbReference>
<dbReference type="Pfam" id="PF24764">
    <property type="entry name" value="rva_4"/>
    <property type="match status" value="1"/>
</dbReference>
<dbReference type="EMBL" id="LR787335">
    <property type="protein sequence ID" value="CAB3263197.1"/>
    <property type="molecule type" value="mRNA"/>
</dbReference>
<dbReference type="GO" id="GO:0003677">
    <property type="term" value="F:DNA binding"/>
    <property type="evidence" value="ECO:0007669"/>
    <property type="project" value="InterPro"/>
</dbReference>
<feature type="domain" description="Integrase catalytic" evidence="1">
    <location>
        <begin position="109"/>
        <end position="291"/>
    </location>
</feature>
<proteinExistence type="evidence at transcript level"/>
<evidence type="ECO:0000259" key="1">
    <source>
        <dbReference type="PROSITE" id="PS50994"/>
    </source>
</evidence>
<dbReference type="PANTHER" id="PTHR46791">
    <property type="entry name" value="EXPRESSED PROTEIN"/>
    <property type="match status" value="1"/>
</dbReference>
<protein>
    <submittedName>
        <fullName evidence="2">Uncharacterized protein LOC104266093</fullName>
    </submittedName>
</protein>
<dbReference type="InterPro" id="IPR001584">
    <property type="entry name" value="Integrase_cat-core"/>
</dbReference>
<accession>A0A6F9DIB3</accession>
<dbReference type="SUPFAM" id="SSF53098">
    <property type="entry name" value="Ribonuclease H-like"/>
    <property type="match status" value="1"/>
</dbReference>
<dbReference type="GO" id="GO:0015074">
    <property type="term" value="P:DNA integration"/>
    <property type="evidence" value="ECO:0007669"/>
    <property type="project" value="InterPro"/>
</dbReference>
<dbReference type="GO" id="GO:0000150">
    <property type="term" value="F:DNA strand exchange activity"/>
    <property type="evidence" value="ECO:0007669"/>
    <property type="project" value="InterPro"/>
</dbReference>
<gene>
    <name evidence="2" type="primary">LOC104266093-003</name>
</gene>
<organism evidence="2">
    <name type="scientific">Phallusia mammillata</name>
    <dbReference type="NCBI Taxonomy" id="59560"/>
    <lineage>
        <taxon>Eukaryota</taxon>
        <taxon>Metazoa</taxon>
        <taxon>Chordata</taxon>
        <taxon>Tunicata</taxon>
        <taxon>Ascidiacea</taxon>
        <taxon>Phlebobranchia</taxon>
        <taxon>Ascidiidae</taxon>
        <taxon>Phallusia</taxon>
    </lineage>
</organism>
<sequence>MDRLLELLQLKVSITKIAKILEISRPTLKRVMRENDVDINQYSSLTNNELDDVVRNIKQNHPAAGEAMMKGHLQSQGIRIQRKRLRQSLHRVDGEGIHARQLTTISRRTYTVPCPNYIWHIDGTHKLIRWKFVIHAAMDGFSRLITFCHCSTNNRSSVVLKLFKEAEAKYGLPLHVRSDYGGENVQVWNYMLEKHQNYHAVITGSSVHNQRIERFNRDINTQVVNKFYNDFFFLEESNLLDPTNDTDLFCLHFVFCHIINKRIQEFVNAWNKHSLSTEKNCTPEQLFHLNLHLLQLQTLNDTGKIDSEDIVCPGTSSVEVDAIPHLPHECVSELQDLLQQNSNLDGIILYKNAVNKTLEYLIRTQHNALVV</sequence>
<dbReference type="InterPro" id="IPR012337">
    <property type="entry name" value="RNaseH-like_sf"/>
</dbReference>
<reference evidence="2" key="1">
    <citation type="submission" date="2020-04" db="EMBL/GenBank/DDBJ databases">
        <authorList>
            <person name="Neveu A P."/>
        </authorList>
    </citation>
    <scope>NUCLEOTIDE SEQUENCE</scope>
    <source>
        <tissue evidence="2">Whole embryo</tissue>
    </source>
</reference>
<dbReference type="AlphaFoldDB" id="A0A6F9DIB3"/>
<dbReference type="InterPro" id="IPR036397">
    <property type="entry name" value="RNaseH_sf"/>
</dbReference>
<dbReference type="PROSITE" id="PS50994">
    <property type="entry name" value="INTEGRASE"/>
    <property type="match status" value="1"/>
</dbReference>